<dbReference type="PATRIC" id="fig|1719120.3.peg.348"/>
<name>A0A0P8A9U2_9EURY</name>
<feature type="domain" description="PAS" evidence="4">
    <location>
        <begin position="139"/>
        <end position="212"/>
    </location>
</feature>
<gene>
    <name evidence="5" type="ORF">MPEBLZ_00319</name>
</gene>
<dbReference type="PANTHER" id="PTHR44591:SF3">
    <property type="entry name" value="RESPONSE REGULATORY DOMAIN-CONTAINING PROTEIN"/>
    <property type="match status" value="1"/>
</dbReference>
<dbReference type="InterPro" id="IPR001789">
    <property type="entry name" value="Sig_transdc_resp-reg_receiver"/>
</dbReference>
<dbReference type="Pfam" id="PF00072">
    <property type="entry name" value="Response_reg"/>
    <property type="match status" value="1"/>
</dbReference>
<dbReference type="AlphaFoldDB" id="A0A0P8A9U2"/>
<evidence type="ECO:0000256" key="2">
    <source>
        <dbReference type="PROSITE-ProRule" id="PRU00169"/>
    </source>
</evidence>
<dbReference type="InterPro" id="IPR011006">
    <property type="entry name" value="CheY-like_superfamily"/>
</dbReference>
<evidence type="ECO:0000313" key="5">
    <source>
        <dbReference type="EMBL" id="KPQ45097.1"/>
    </source>
</evidence>
<dbReference type="InterPro" id="IPR050595">
    <property type="entry name" value="Bact_response_regulator"/>
</dbReference>
<feature type="modified residue" description="4-aspartylphosphate" evidence="2">
    <location>
        <position position="56"/>
    </location>
</feature>
<dbReference type="PROSITE" id="PS50110">
    <property type="entry name" value="RESPONSE_REGULATORY"/>
    <property type="match status" value="1"/>
</dbReference>
<evidence type="ECO:0000313" key="6">
    <source>
        <dbReference type="Proteomes" id="UP000050360"/>
    </source>
</evidence>
<dbReference type="SMART" id="SM00091">
    <property type="entry name" value="PAS"/>
    <property type="match status" value="1"/>
</dbReference>
<dbReference type="SUPFAM" id="SSF55785">
    <property type="entry name" value="PYP-like sensor domain (PAS domain)"/>
    <property type="match status" value="1"/>
</dbReference>
<organism evidence="5 6">
    <name type="scientific">Candidatus Methanoperedens nitratireducens</name>
    <dbReference type="NCBI Taxonomy" id="1392998"/>
    <lineage>
        <taxon>Archaea</taxon>
        <taxon>Methanobacteriati</taxon>
        <taxon>Methanobacteriota</taxon>
        <taxon>Stenosarchaea group</taxon>
        <taxon>Methanomicrobia</taxon>
        <taxon>Methanosarcinales</taxon>
        <taxon>ANME-2 cluster</taxon>
        <taxon>Candidatus Methanoperedentaceae</taxon>
        <taxon>Candidatus Methanoperedens</taxon>
    </lineage>
</organism>
<dbReference type="CDD" id="cd17534">
    <property type="entry name" value="REC_DC-like"/>
    <property type="match status" value="1"/>
</dbReference>
<feature type="domain" description="Response regulatory" evidence="3">
    <location>
        <begin position="6"/>
        <end position="120"/>
    </location>
</feature>
<dbReference type="EMBL" id="LKCM01000026">
    <property type="protein sequence ID" value="KPQ45097.1"/>
    <property type="molecule type" value="Genomic_DNA"/>
</dbReference>
<dbReference type="Gene3D" id="3.40.50.2300">
    <property type="match status" value="1"/>
</dbReference>
<dbReference type="InterPro" id="IPR013767">
    <property type="entry name" value="PAS_fold"/>
</dbReference>
<dbReference type="InterPro" id="IPR000014">
    <property type="entry name" value="PAS"/>
</dbReference>
<dbReference type="Pfam" id="PF00989">
    <property type="entry name" value="PAS"/>
    <property type="match status" value="1"/>
</dbReference>
<dbReference type="PROSITE" id="PS50112">
    <property type="entry name" value="PAS"/>
    <property type="match status" value="1"/>
</dbReference>
<dbReference type="SMART" id="SM00448">
    <property type="entry name" value="REC"/>
    <property type="match status" value="1"/>
</dbReference>
<sequence>MKTVKQILIVEDEIIIAEGLQRKLKAMGYAVPVTVSSGEEAVKKVKENNPDLVLMDIVIYGKMDGIETAAQIHSLDIPVVYLTAYADEKTLERAKITEPFGYLIKPFKERELQITIEIALYKHEMEKKLKESEKNLREKNQWLVAVIESIGDAVIATDPEGKIRLMNPIAEALTGWKQKDAVGKPLADVFNIISEETNTKIDDPVRKAINENVFYGLADHTILISKDGMKIPVDIIGSTIRMDGDSIIGIVLIFCDIFERLRNYEATKISDRKKT</sequence>
<dbReference type="SUPFAM" id="SSF52172">
    <property type="entry name" value="CheY-like"/>
    <property type="match status" value="1"/>
</dbReference>
<protein>
    <submittedName>
        <fullName evidence="5">Putative transcriptional regulator</fullName>
    </submittedName>
</protein>
<dbReference type="GO" id="GO:0000160">
    <property type="term" value="P:phosphorelay signal transduction system"/>
    <property type="evidence" value="ECO:0007669"/>
    <property type="project" value="InterPro"/>
</dbReference>
<dbReference type="Proteomes" id="UP000050360">
    <property type="component" value="Unassembled WGS sequence"/>
</dbReference>
<accession>A0A0P8A9U2</accession>
<keyword evidence="1 2" id="KW-0597">Phosphoprotein</keyword>
<proteinExistence type="predicted"/>
<reference evidence="5 6" key="1">
    <citation type="submission" date="2015-09" db="EMBL/GenBank/DDBJ databases">
        <title>A metagenomics-based metabolic model of nitrate-dependent anaerobic oxidation of methane by Methanoperedens-like archaea.</title>
        <authorList>
            <person name="Arshad A."/>
            <person name="Speth D.R."/>
            <person name="De Graaf R.M."/>
            <person name="Op Den Camp H.J."/>
            <person name="Jetten M.S."/>
            <person name="Welte C.U."/>
        </authorList>
    </citation>
    <scope>NUCLEOTIDE SEQUENCE [LARGE SCALE GENOMIC DNA]</scope>
</reference>
<dbReference type="GO" id="GO:0006355">
    <property type="term" value="P:regulation of DNA-templated transcription"/>
    <property type="evidence" value="ECO:0007669"/>
    <property type="project" value="InterPro"/>
</dbReference>
<comment type="caution">
    <text evidence="5">The sequence shown here is derived from an EMBL/GenBank/DDBJ whole genome shotgun (WGS) entry which is preliminary data.</text>
</comment>
<evidence type="ECO:0000259" key="4">
    <source>
        <dbReference type="PROSITE" id="PS50112"/>
    </source>
</evidence>
<dbReference type="Gene3D" id="3.30.450.20">
    <property type="entry name" value="PAS domain"/>
    <property type="match status" value="1"/>
</dbReference>
<dbReference type="NCBIfam" id="TIGR00229">
    <property type="entry name" value="sensory_box"/>
    <property type="match status" value="1"/>
</dbReference>
<evidence type="ECO:0000256" key="1">
    <source>
        <dbReference type="ARBA" id="ARBA00022553"/>
    </source>
</evidence>
<dbReference type="InterPro" id="IPR035965">
    <property type="entry name" value="PAS-like_dom_sf"/>
</dbReference>
<dbReference type="CDD" id="cd00130">
    <property type="entry name" value="PAS"/>
    <property type="match status" value="1"/>
</dbReference>
<evidence type="ECO:0000259" key="3">
    <source>
        <dbReference type="PROSITE" id="PS50110"/>
    </source>
</evidence>
<dbReference type="PANTHER" id="PTHR44591">
    <property type="entry name" value="STRESS RESPONSE REGULATOR PROTEIN 1"/>
    <property type="match status" value="1"/>
</dbReference>